<dbReference type="GO" id="GO:0005737">
    <property type="term" value="C:cytoplasm"/>
    <property type="evidence" value="ECO:0007669"/>
    <property type="project" value="TreeGrafter"/>
</dbReference>
<dbReference type="GO" id="GO:0004161">
    <property type="term" value="F:dimethylallyltranstransferase activity"/>
    <property type="evidence" value="ECO:0007669"/>
    <property type="project" value="TreeGrafter"/>
</dbReference>
<evidence type="ECO:0000313" key="4">
    <source>
        <dbReference type="EMBL" id="CAG8323123.1"/>
    </source>
</evidence>
<dbReference type="AlphaFoldDB" id="A0A9W4IPR8"/>
<keyword evidence="3" id="KW-0460">Magnesium</keyword>
<accession>A0A9W4IPR8</accession>
<gene>
    <name evidence="4" type="ORF">PNAL_LOCUS10418</name>
</gene>
<dbReference type="GO" id="GO:0004337">
    <property type="term" value="F:(2E,6E)-farnesyl diphosphate synthase activity"/>
    <property type="evidence" value="ECO:0007669"/>
    <property type="project" value="TreeGrafter"/>
</dbReference>
<dbReference type="GO" id="GO:0046872">
    <property type="term" value="F:metal ion binding"/>
    <property type="evidence" value="ECO:0007669"/>
    <property type="project" value="UniProtKB-KW"/>
</dbReference>
<organism evidence="4 5">
    <name type="scientific">Penicillium nalgiovense</name>
    <dbReference type="NCBI Taxonomy" id="60175"/>
    <lineage>
        <taxon>Eukaryota</taxon>
        <taxon>Fungi</taxon>
        <taxon>Dikarya</taxon>
        <taxon>Ascomycota</taxon>
        <taxon>Pezizomycotina</taxon>
        <taxon>Eurotiomycetes</taxon>
        <taxon>Eurotiomycetidae</taxon>
        <taxon>Eurotiales</taxon>
        <taxon>Aspergillaceae</taxon>
        <taxon>Penicillium</taxon>
    </lineage>
</organism>
<keyword evidence="2" id="KW-0479">Metal-binding</keyword>
<name>A0A9W4IPR8_PENNA</name>
<protein>
    <submittedName>
        <fullName evidence="4">Uncharacterized protein</fullName>
    </submittedName>
</protein>
<dbReference type="InterPro" id="IPR008949">
    <property type="entry name" value="Isoprenoid_synthase_dom_sf"/>
</dbReference>
<dbReference type="PANTHER" id="PTHR11525">
    <property type="entry name" value="FARNESYL-PYROPHOSPHATE SYNTHETASE"/>
    <property type="match status" value="1"/>
</dbReference>
<keyword evidence="1" id="KW-0808">Transferase</keyword>
<dbReference type="GO" id="GO:0045337">
    <property type="term" value="P:farnesyl diphosphate biosynthetic process"/>
    <property type="evidence" value="ECO:0007669"/>
    <property type="project" value="TreeGrafter"/>
</dbReference>
<dbReference type="InterPro" id="IPR039702">
    <property type="entry name" value="FPS1-like"/>
</dbReference>
<dbReference type="Proteomes" id="UP001153461">
    <property type="component" value="Unassembled WGS sequence"/>
</dbReference>
<reference evidence="4" key="1">
    <citation type="submission" date="2021-07" db="EMBL/GenBank/DDBJ databases">
        <authorList>
            <person name="Branca A.L. A."/>
        </authorList>
    </citation>
    <scope>NUCLEOTIDE SEQUENCE</scope>
</reference>
<dbReference type="PANTHER" id="PTHR11525:SF0">
    <property type="entry name" value="FARNESYL PYROPHOSPHATE SYNTHASE"/>
    <property type="match status" value="1"/>
</dbReference>
<dbReference type="OrthoDB" id="4033880at2759"/>
<evidence type="ECO:0000313" key="5">
    <source>
        <dbReference type="Proteomes" id="UP001153461"/>
    </source>
</evidence>
<comment type="caution">
    <text evidence="4">The sequence shown here is derived from an EMBL/GenBank/DDBJ whole genome shotgun (WGS) entry which is preliminary data.</text>
</comment>
<dbReference type="Gene3D" id="1.10.600.10">
    <property type="entry name" value="Farnesyl Diphosphate Synthase"/>
    <property type="match status" value="1"/>
</dbReference>
<evidence type="ECO:0000256" key="2">
    <source>
        <dbReference type="ARBA" id="ARBA00022723"/>
    </source>
</evidence>
<sequence length="104" mass="12422">MVRYATIVQFKTAYYCLYLPVIGIDIRDDKCSWLVNKSLLLASPEQRHILNESYGRKDCQCEMNVRHVFVELDLQRVYKEFEDRRTRELQKMSEAVDETDGLRK</sequence>
<proteinExistence type="predicted"/>
<dbReference type="EMBL" id="CAJVNV010000636">
    <property type="protein sequence ID" value="CAG8323123.1"/>
    <property type="molecule type" value="Genomic_DNA"/>
</dbReference>
<dbReference type="SUPFAM" id="SSF48576">
    <property type="entry name" value="Terpenoid synthases"/>
    <property type="match status" value="1"/>
</dbReference>
<evidence type="ECO:0000256" key="1">
    <source>
        <dbReference type="ARBA" id="ARBA00022679"/>
    </source>
</evidence>
<evidence type="ECO:0000256" key="3">
    <source>
        <dbReference type="ARBA" id="ARBA00022842"/>
    </source>
</evidence>